<reference evidence="9 10" key="1">
    <citation type="submission" date="2017-01" db="EMBL/GenBank/DDBJ databases">
        <title>Genome analysis of Paenibacillus selenitrireducens ES3-24.</title>
        <authorList>
            <person name="Xu D."/>
            <person name="Yao R."/>
            <person name="Zheng S."/>
        </authorList>
    </citation>
    <scope>NUCLEOTIDE SEQUENCE [LARGE SCALE GENOMIC DNA]</scope>
    <source>
        <strain evidence="9 10">ES3-24</strain>
    </source>
</reference>
<sequence>MRRFQRKLATFMLSLSLLSTATLFPHTIFAEGVTIPIQTESSSRALLDEVMQYIDQYNITGTTQEQLVQQALKGMVSGLNDPYSQYFTPEERKAFESQLNLQYEGIGIETRFEDGKARITRVFDKSPAQTGGILKDDILAQVDGKTITEAAHIQKYILGKSGTTVNVTVNRHGKSLSFTLTRSAIHIPAVNSNLLDNHVGYIQLSNFTSDADEEFAEHLDQLQKKGMKSLILDLRDNPGGYVDSAMHIAEHFIQNGILMYTKDNTNKLQPTRIENGQRLDMPVILLVNKNSASASEILAGALRDNNVAKLVGTNTFGKGRIQSIFSLSDGGMLKLTTQQYVTPLLTDFNGKGLQPDVRRTGNASQFITAMQLASSDKLKVTLEKNKITVGGAEISDNVQFLQKGSSVYVPTQILAALVSAQPEWVTSSGTLVLHTSDTQSSSFTVASKAVLNEKGETFIDLHAFQAKFPALQWSSTNGKVTLSI</sequence>
<proteinExistence type="inferred from homology"/>
<dbReference type="SUPFAM" id="SSF50156">
    <property type="entry name" value="PDZ domain-like"/>
    <property type="match status" value="1"/>
</dbReference>
<dbReference type="InterPro" id="IPR004447">
    <property type="entry name" value="Peptidase_S41A"/>
</dbReference>
<organism evidence="9 10">
    <name type="scientific">Paenibacillus selenitireducens</name>
    <dbReference type="NCBI Taxonomy" id="1324314"/>
    <lineage>
        <taxon>Bacteria</taxon>
        <taxon>Bacillati</taxon>
        <taxon>Bacillota</taxon>
        <taxon>Bacilli</taxon>
        <taxon>Bacillales</taxon>
        <taxon>Paenibacillaceae</taxon>
        <taxon>Paenibacillus</taxon>
    </lineage>
</organism>
<dbReference type="GO" id="GO:0008236">
    <property type="term" value="F:serine-type peptidase activity"/>
    <property type="evidence" value="ECO:0007669"/>
    <property type="project" value="UniProtKB-KW"/>
</dbReference>
<dbReference type="InterPro" id="IPR036034">
    <property type="entry name" value="PDZ_sf"/>
</dbReference>
<dbReference type="GO" id="GO:0004175">
    <property type="term" value="F:endopeptidase activity"/>
    <property type="evidence" value="ECO:0007669"/>
    <property type="project" value="TreeGrafter"/>
</dbReference>
<evidence type="ECO:0000313" key="10">
    <source>
        <dbReference type="Proteomes" id="UP000190188"/>
    </source>
</evidence>
<keyword evidence="6" id="KW-0732">Signal</keyword>
<dbReference type="EMBL" id="MSZX01000008">
    <property type="protein sequence ID" value="OPA75725.1"/>
    <property type="molecule type" value="Genomic_DNA"/>
</dbReference>
<dbReference type="Gene3D" id="2.30.42.10">
    <property type="match status" value="1"/>
</dbReference>
<dbReference type="AlphaFoldDB" id="A0A1T2X7C5"/>
<evidence type="ECO:0000256" key="1">
    <source>
        <dbReference type="ARBA" id="ARBA00009179"/>
    </source>
</evidence>
<keyword evidence="3 5" id="KW-0378">Hydrolase</keyword>
<protein>
    <recommendedName>
        <fullName evidence="11">PDZ domain-containing protein</fullName>
    </recommendedName>
</protein>
<name>A0A1T2X7C5_9BACL</name>
<feature type="chain" id="PRO_5012301063" description="PDZ domain-containing protein" evidence="6">
    <location>
        <begin position="31"/>
        <end position="484"/>
    </location>
</feature>
<dbReference type="GO" id="GO:0007165">
    <property type="term" value="P:signal transduction"/>
    <property type="evidence" value="ECO:0007669"/>
    <property type="project" value="TreeGrafter"/>
</dbReference>
<dbReference type="RefSeq" id="WP_078501057.1">
    <property type="nucleotide sequence ID" value="NZ_MSZX01000008.1"/>
</dbReference>
<dbReference type="GO" id="GO:0030288">
    <property type="term" value="C:outer membrane-bounded periplasmic space"/>
    <property type="evidence" value="ECO:0007669"/>
    <property type="project" value="TreeGrafter"/>
</dbReference>
<evidence type="ECO:0000256" key="5">
    <source>
        <dbReference type="RuleBase" id="RU004404"/>
    </source>
</evidence>
<dbReference type="CDD" id="cd07560">
    <property type="entry name" value="Peptidase_S41_CPP"/>
    <property type="match status" value="1"/>
</dbReference>
<dbReference type="SMART" id="SM00245">
    <property type="entry name" value="TSPc"/>
    <property type="match status" value="1"/>
</dbReference>
<dbReference type="PANTHER" id="PTHR32060:SF30">
    <property type="entry name" value="CARBOXY-TERMINAL PROCESSING PROTEASE CTPA"/>
    <property type="match status" value="1"/>
</dbReference>
<evidence type="ECO:0008006" key="11">
    <source>
        <dbReference type="Google" id="ProtNLM"/>
    </source>
</evidence>
<comment type="caution">
    <text evidence="9">The sequence shown here is derived from an EMBL/GenBank/DDBJ whole genome shotgun (WGS) entry which is preliminary data.</text>
</comment>
<dbReference type="STRING" id="1324314.BVG16_20565"/>
<feature type="domain" description="PDZ" evidence="7">
    <location>
        <begin position="104"/>
        <end position="173"/>
    </location>
</feature>
<dbReference type="Pfam" id="PF03572">
    <property type="entry name" value="Peptidase_S41"/>
    <property type="match status" value="1"/>
</dbReference>
<dbReference type="Proteomes" id="UP000190188">
    <property type="component" value="Unassembled WGS sequence"/>
</dbReference>
<evidence type="ECO:0000259" key="7">
    <source>
        <dbReference type="SMART" id="SM00228"/>
    </source>
</evidence>
<feature type="domain" description="Tail specific protease" evidence="8">
    <location>
        <begin position="173"/>
        <end position="360"/>
    </location>
</feature>
<evidence type="ECO:0000256" key="4">
    <source>
        <dbReference type="ARBA" id="ARBA00022825"/>
    </source>
</evidence>
<evidence type="ECO:0000256" key="3">
    <source>
        <dbReference type="ARBA" id="ARBA00022801"/>
    </source>
</evidence>
<dbReference type="InterPro" id="IPR029045">
    <property type="entry name" value="ClpP/crotonase-like_dom_sf"/>
</dbReference>
<dbReference type="Gene3D" id="3.30.750.44">
    <property type="match status" value="1"/>
</dbReference>
<dbReference type="PANTHER" id="PTHR32060">
    <property type="entry name" value="TAIL-SPECIFIC PROTEASE"/>
    <property type="match status" value="1"/>
</dbReference>
<dbReference type="SUPFAM" id="SSF52096">
    <property type="entry name" value="ClpP/crotonase"/>
    <property type="match status" value="1"/>
</dbReference>
<dbReference type="SMART" id="SM00228">
    <property type="entry name" value="PDZ"/>
    <property type="match status" value="1"/>
</dbReference>
<evidence type="ECO:0000313" key="9">
    <source>
        <dbReference type="EMBL" id="OPA75725.1"/>
    </source>
</evidence>
<dbReference type="Pfam" id="PF13180">
    <property type="entry name" value="PDZ_2"/>
    <property type="match status" value="1"/>
</dbReference>
<keyword evidence="4 5" id="KW-0720">Serine protease</keyword>
<evidence type="ECO:0000256" key="6">
    <source>
        <dbReference type="SAM" id="SignalP"/>
    </source>
</evidence>
<evidence type="ECO:0000259" key="8">
    <source>
        <dbReference type="SMART" id="SM00245"/>
    </source>
</evidence>
<dbReference type="InterPro" id="IPR001478">
    <property type="entry name" value="PDZ"/>
</dbReference>
<dbReference type="OrthoDB" id="9812068at2"/>
<evidence type="ECO:0000256" key="2">
    <source>
        <dbReference type="ARBA" id="ARBA00022670"/>
    </source>
</evidence>
<keyword evidence="10" id="KW-1185">Reference proteome</keyword>
<dbReference type="Gene3D" id="3.90.226.10">
    <property type="entry name" value="2-enoyl-CoA Hydratase, Chain A, domain 1"/>
    <property type="match status" value="1"/>
</dbReference>
<comment type="similarity">
    <text evidence="1 5">Belongs to the peptidase S41A family.</text>
</comment>
<accession>A0A1T2X7C5</accession>
<keyword evidence="2 5" id="KW-0645">Protease</keyword>
<dbReference type="NCBIfam" id="TIGR00225">
    <property type="entry name" value="prc"/>
    <property type="match status" value="1"/>
</dbReference>
<feature type="signal peptide" evidence="6">
    <location>
        <begin position="1"/>
        <end position="30"/>
    </location>
</feature>
<gene>
    <name evidence="9" type="ORF">BVG16_20565</name>
</gene>
<dbReference type="GO" id="GO:0006508">
    <property type="term" value="P:proteolysis"/>
    <property type="evidence" value="ECO:0007669"/>
    <property type="project" value="UniProtKB-KW"/>
</dbReference>
<dbReference type="InterPro" id="IPR005151">
    <property type="entry name" value="Tail-specific_protease"/>
</dbReference>